<keyword evidence="1" id="KW-0812">Transmembrane</keyword>
<feature type="transmembrane region" description="Helical" evidence="1">
    <location>
        <begin position="203"/>
        <end position="222"/>
    </location>
</feature>
<feature type="transmembrane region" description="Helical" evidence="1">
    <location>
        <begin position="110"/>
        <end position="130"/>
    </location>
</feature>
<evidence type="ECO:0000313" key="3">
    <source>
        <dbReference type="Proteomes" id="UP001500724"/>
    </source>
</evidence>
<feature type="transmembrane region" description="Helical" evidence="1">
    <location>
        <begin position="142"/>
        <end position="163"/>
    </location>
</feature>
<accession>A0ABN1HRQ9</accession>
<feature type="transmembrane region" description="Helical" evidence="1">
    <location>
        <begin position="79"/>
        <end position="98"/>
    </location>
</feature>
<organism evidence="2 3">
    <name type="scientific">Streptomyces thermocarboxydovorans</name>
    <dbReference type="NCBI Taxonomy" id="59298"/>
    <lineage>
        <taxon>Bacteria</taxon>
        <taxon>Bacillati</taxon>
        <taxon>Actinomycetota</taxon>
        <taxon>Actinomycetes</taxon>
        <taxon>Kitasatosporales</taxon>
        <taxon>Streptomycetaceae</taxon>
        <taxon>Streptomyces</taxon>
    </lineage>
</organism>
<dbReference type="EMBL" id="BAAAGU010000061">
    <property type="protein sequence ID" value="GAA0664467.1"/>
    <property type="molecule type" value="Genomic_DNA"/>
</dbReference>
<evidence type="ECO:0000256" key="1">
    <source>
        <dbReference type="SAM" id="Phobius"/>
    </source>
</evidence>
<gene>
    <name evidence="2" type="ORF">GCM10009535_50240</name>
</gene>
<protein>
    <submittedName>
        <fullName evidence="2">Uncharacterized protein</fullName>
    </submittedName>
</protein>
<reference evidence="2 3" key="1">
    <citation type="journal article" date="2019" name="Int. J. Syst. Evol. Microbiol.">
        <title>The Global Catalogue of Microorganisms (GCM) 10K type strain sequencing project: providing services to taxonomists for standard genome sequencing and annotation.</title>
        <authorList>
            <consortium name="The Broad Institute Genomics Platform"/>
            <consortium name="The Broad Institute Genome Sequencing Center for Infectious Disease"/>
            <person name="Wu L."/>
            <person name="Ma J."/>
        </authorList>
    </citation>
    <scope>NUCLEOTIDE SEQUENCE [LARGE SCALE GENOMIC DNA]</scope>
    <source>
        <strain evidence="2 3">JCM 10367</strain>
    </source>
</reference>
<dbReference type="Proteomes" id="UP001500724">
    <property type="component" value="Unassembled WGS sequence"/>
</dbReference>
<proteinExistence type="predicted"/>
<keyword evidence="1" id="KW-1133">Transmembrane helix</keyword>
<sequence>MSIRPWVRVEPPDSRGLRRVVVGSETAGSVWSLAELRRLLTRLGYPETLDLDDPGQVFWSGGDSTTWPDRPRRRRATTVLMTAGLLASTVLHMLIGWPDALGALTFAQRVTGAVFVLSAVVLGAATVAAIDHFGRRRSRTSGAFVLLGALITLATASLLLFMWFEEKEFTPHLLVFAPLWCWSGWALWLLARERAWQALPRPKTFAVGVVVTALLSAVSLAYSTMYQPVSAPMHIALKAEFGKARPDPRYPYVHVPLKLSMKNDGGIPAYVLIDDYSVYGRTAEYGSGSDRVREWRRSLDVEGAGEAERYVDRLQYTPVSSGLFYRPGDSLDVGQEFVLQRVVQIPKDAEFDEINVVLQVTYMRKDRGKIDARELRQVHRSWDRSSPHYCPVEKCGEKLVFHGQVRHNNNLINVTRTPRYVTAVWSPDQSPRYSVSSFHFKGPVARSEEKREDTRYGVATTHVDMSVPVVELLDGAGE</sequence>
<evidence type="ECO:0000313" key="2">
    <source>
        <dbReference type="EMBL" id="GAA0664467.1"/>
    </source>
</evidence>
<keyword evidence="3" id="KW-1185">Reference proteome</keyword>
<comment type="caution">
    <text evidence="2">The sequence shown here is derived from an EMBL/GenBank/DDBJ whole genome shotgun (WGS) entry which is preliminary data.</text>
</comment>
<feature type="transmembrane region" description="Helical" evidence="1">
    <location>
        <begin position="169"/>
        <end position="191"/>
    </location>
</feature>
<name>A0ABN1HRQ9_9ACTN</name>
<keyword evidence="1" id="KW-0472">Membrane</keyword>